<dbReference type="PANTHER" id="PTHR21137:SF35">
    <property type="entry name" value="ODORANT RECEPTOR 19A-RELATED"/>
    <property type="match status" value="1"/>
</dbReference>
<name>A0A8N1S8N3_9HYME</name>
<evidence type="ECO:0000256" key="8">
    <source>
        <dbReference type="ARBA" id="ARBA00023170"/>
    </source>
</evidence>
<accession>A0A8N1S8N3</accession>
<evidence type="ECO:0000256" key="1">
    <source>
        <dbReference type="ARBA" id="ARBA00004651"/>
    </source>
</evidence>
<comment type="subcellular location">
    <subcellularLocation>
        <location evidence="1 10">Cell membrane</location>
        <topology evidence="1 10">Multi-pass membrane protein</topology>
    </subcellularLocation>
</comment>
<evidence type="ECO:0000313" key="11">
    <source>
        <dbReference type="Proteomes" id="UP000504615"/>
    </source>
</evidence>
<evidence type="ECO:0000256" key="3">
    <source>
        <dbReference type="ARBA" id="ARBA00022606"/>
    </source>
</evidence>
<dbReference type="GO" id="GO:0007165">
    <property type="term" value="P:signal transduction"/>
    <property type="evidence" value="ECO:0007669"/>
    <property type="project" value="UniProtKB-KW"/>
</dbReference>
<keyword evidence="4 10" id="KW-0812">Transmembrane</keyword>
<protein>
    <recommendedName>
        <fullName evidence="10">Odorant receptor</fullName>
    </recommendedName>
</protein>
<dbReference type="GO" id="GO:0005886">
    <property type="term" value="C:plasma membrane"/>
    <property type="evidence" value="ECO:0007669"/>
    <property type="project" value="UniProtKB-SubCell"/>
</dbReference>
<dbReference type="GO" id="GO:0005549">
    <property type="term" value="F:odorant binding"/>
    <property type="evidence" value="ECO:0007669"/>
    <property type="project" value="InterPro"/>
</dbReference>
<keyword evidence="3 10" id="KW-0716">Sensory transduction</keyword>
<comment type="caution">
    <text evidence="10">Lacks conserved residue(s) required for the propagation of feature annotation.</text>
</comment>
<organism evidence="11 12">
    <name type="scientific">Pogonomyrmex barbatus</name>
    <name type="common">red harvester ant</name>
    <dbReference type="NCBI Taxonomy" id="144034"/>
    <lineage>
        <taxon>Eukaryota</taxon>
        <taxon>Metazoa</taxon>
        <taxon>Ecdysozoa</taxon>
        <taxon>Arthropoda</taxon>
        <taxon>Hexapoda</taxon>
        <taxon>Insecta</taxon>
        <taxon>Pterygota</taxon>
        <taxon>Neoptera</taxon>
        <taxon>Endopterygota</taxon>
        <taxon>Hymenoptera</taxon>
        <taxon>Apocrita</taxon>
        <taxon>Aculeata</taxon>
        <taxon>Formicoidea</taxon>
        <taxon>Formicidae</taxon>
        <taxon>Myrmicinae</taxon>
        <taxon>Pogonomyrmex</taxon>
    </lineage>
</organism>
<feature type="transmembrane region" description="Helical" evidence="10">
    <location>
        <begin position="128"/>
        <end position="149"/>
    </location>
</feature>
<feature type="transmembrane region" description="Helical" evidence="10">
    <location>
        <begin position="39"/>
        <end position="63"/>
    </location>
</feature>
<reference evidence="12" key="1">
    <citation type="submission" date="2025-08" db="UniProtKB">
        <authorList>
            <consortium name="RefSeq"/>
        </authorList>
    </citation>
    <scope>IDENTIFICATION</scope>
</reference>
<evidence type="ECO:0000256" key="2">
    <source>
        <dbReference type="ARBA" id="ARBA00022475"/>
    </source>
</evidence>
<proteinExistence type="inferred from homology"/>
<keyword evidence="6 10" id="KW-1133">Transmembrane helix</keyword>
<keyword evidence="2" id="KW-1003">Cell membrane</keyword>
<evidence type="ECO:0000256" key="6">
    <source>
        <dbReference type="ARBA" id="ARBA00022989"/>
    </source>
</evidence>
<sequence>MKRVTLEKVIAFLKIELMFACCWPVSRDATKCQIVCDKIFRLISALHAILLVIEIMYTLIYRIDDVRMFMQSSCLMVVILEVPVQIFLYTLQHDRLQEVIFQMEDYYRHSKLEERDIFQKFIDKHIKFYAIILGVITAALATATLGPMFKDSFPIVIKYPFHVEQQPLHAIVYLHHSFGIYQSYCQRLPLSVKVEFVIGCMSSLGKVFLSAWPADYLMAASSDIGDAAYDSLWYEHGTDSQKIMLYTLLRCQRPVIITVPGLLKALSFQHYSADFECSRLTLYPVDDGGSYRATRRDAGVSLRFVECTRQHQGVPSVRYFCQGRALTGKPSILGHTEVFLSGDSVDGRSRSMVSYGQAFSVMLGSTPVLSETYSEA</sequence>
<comment type="similarity">
    <text evidence="10">Belongs to the insect chemoreceptor superfamily. Heteromeric odorant receptor channel (TC 1.A.69) family.</text>
</comment>
<keyword evidence="9 10" id="KW-0807">Transducer</keyword>
<dbReference type="InterPro" id="IPR004117">
    <property type="entry name" value="7tm6_olfct_rcpt"/>
</dbReference>
<dbReference type="Pfam" id="PF02949">
    <property type="entry name" value="7tm_6"/>
    <property type="match status" value="1"/>
</dbReference>
<dbReference type="PANTHER" id="PTHR21137">
    <property type="entry name" value="ODORANT RECEPTOR"/>
    <property type="match status" value="1"/>
</dbReference>
<evidence type="ECO:0000256" key="10">
    <source>
        <dbReference type="RuleBase" id="RU351113"/>
    </source>
</evidence>
<dbReference type="Proteomes" id="UP000504615">
    <property type="component" value="Unplaced"/>
</dbReference>
<evidence type="ECO:0000256" key="5">
    <source>
        <dbReference type="ARBA" id="ARBA00022725"/>
    </source>
</evidence>
<evidence type="ECO:0000313" key="12">
    <source>
        <dbReference type="RefSeq" id="XP_025075101.1"/>
    </source>
</evidence>
<keyword evidence="8 10" id="KW-0675">Receptor</keyword>
<dbReference type="OrthoDB" id="8185860at2759"/>
<feature type="transmembrane region" description="Helical" evidence="10">
    <location>
        <begin position="69"/>
        <end position="91"/>
    </location>
</feature>
<dbReference type="RefSeq" id="XP_025075101.1">
    <property type="nucleotide sequence ID" value="XM_025219316.1"/>
</dbReference>
<evidence type="ECO:0000256" key="9">
    <source>
        <dbReference type="ARBA" id="ARBA00023224"/>
    </source>
</evidence>
<keyword evidence="11" id="KW-1185">Reference proteome</keyword>
<keyword evidence="7 10" id="KW-0472">Membrane</keyword>
<keyword evidence="5 10" id="KW-0552">Olfaction</keyword>
<dbReference type="AlphaFoldDB" id="A0A8N1S8N3"/>
<dbReference type="GeneID" id="105431127"/>
<gene>
    <name evidence="12" type="primary">LOC105431127</name>
</gene>
<evidence type="ECO:0000256" key="4">
    <source>
        <dbReference type="ARBA" id="ARBA00022692"/>
    </source>
</evidence>
<evidence type="ECO:0000256" key="7">
    <source>
        <dbReference type="ARBA" id="ARBA00023136"/>
    </source>
</evidence>
<dbReference type="GO" id="GO:0004984">
    <property type="term" value="F:olfactory receptor activity"/>
    <property type="evidence" value="ECO:0007669"/>
    <property type="project" value="InterPro"/>
</dbReference>